<dbReference type="GO" id="GO:0005737">
    <property type="term" value="C:cytoplasm"/>
    <property type="evidence" value="ECO:0007669"/>
    <property type="project" value="TreeGrafter"/>
</dbReference>
<dbReference type="GO" id="GO:0016791">
    <property type="term" value="F:phosphatase activity"/>
    <property type="evidence" value="ECO:0007669"/>
    <property type="project" value="TreeGrafter"/>
</dbReference>
<dbReference type="EMBL" id="JAACQH010000055">
    <property type="protein sequence ID" value="NCS91406.1"/>
    <property type="molecule type" value="Genomic_DNA"/>
</dbReference>
<feature type="binding site" evidence="2">
    <location>
        <position position="64"/>
    </location>
    <ligand>
        <name>substrate</name>
    </ligand>
</feature>
<dbReference type="SUPFAM" id="SSF53254">
    <property type="entry name" value="Phosphoglycerate mutase-like"/>
    <property type="match status" value="1"/>
</dbReference>
<dbReference type="SMART" id="SM00855">
    <property type="entry name" value="PGAM"/>
    <property type="match status" value="1"/>
</dbReference>
<feature type="active site" description="Tele-phosphohistidine intermediate" evidence="1">
    <location>
        <position position="9"/>
    </location>
</feature>
<proteinExistence type="predicted"/>
<evidence type="ECO:0000256" key="3">
    <source>
        <dbReference type="PIRSR" id="PIRSR613078-3"/>
    </source>
</evidence>
<dbReference type="PANTHER" id="PTHR48100:SF1">
    <property type="entry name" value="HISTIDINE PHOSPHATASE FAMILY PROTEIN-RELATED"/>
    <property type="match status" value="1"/>
</dbReference>
<feature type="active site" description="Proton donor/acceptor" evidence="1">
    <location>
        <position position="90"/>
    </location>
</feature>
<dbReference type="AlphaFoldDB" id="A0A8J7YZJ6"/>
<evidence type="ECO:0000256" key="1">
    <source>
        <dbReference type="PIRSR" id="PIRSR613078-1"/>
    </source>
</evidence>
<dbReference type="Proteomes" id="UP000738826">
    <property type="component" value="Unassembled WGS sequence"/>
</dbReference>
<gene>
    <name evidence="5" type="ORF">GW779_03200</name>
    <name evidence="4" type="ORF">GW910_04210</name>
</gene>
<sequence>MLRIILIRHCETEWAVEGRYQGNIDVPLSPLGRKNAKLLADKIKTYTINHNYRISKIYSGCLSRAYQTAEIISKSINFKGHVEKICELNERNFGDWEGLTYSEISSKYGKSKTDKYLNNPLNFSIPNAESFEDFKERVSEGINFILNENNDKVKDNASNYNNTIVNTILVVAHGGTNRLIICMALNLSQENFFRLKQDLGCINIIENYENLSVVVLMNGKI</sequence>
<dbReference type="InterPro" id="IPR013078">
    <property type="entry name" value="His_Pase_superF_clade-1"/>
</dbReference>
<dbReference type="Proteomes" id="UP000768163">
    <property type="component" value="Unassembled WGS sequence"/>
</dbReference>
<dbReference type="InterPro" id="IPR050275">
    <property type="entry name" value="PGM_Phosphatase"/>
</dbReference>
<evidence type="ECO:0000256" key="2">
    <source>
        <dbReference type="PIRSR" id="PIRSR613078-2"/>
    </source>
</evidence>
<dbReference type="Gene3D" id="3.40.50.1240">
    <property type="entry name" value="Phosphoglycerate mutase-like"/>
    <property type="match status" value="1"/>
</dbReference>
<dbReference type="EMBL" id="JAACVF010000107">
    <property type="protein sequence ID" value="NCN65254.1"/>
    <property type="molecule type" value="Genomic_DNA"/>
</dbReference>
<dbReference type="InterPro" id="IPR029033">
    <property type="entry name" value="His_PPase_superfam"/>
</dbReference>
<reference evidence="5" key="1">
    <citation type="submission" date="2019-11" db="EMBL/GenBank/DDBJ databases">
        <title>Lipid analysis of CO2-rich subsurface aquifers suggests an autotrophy-based deep biosphere with lysolipids enriched in CPR bacteria.</title>
        <authorList>
            <person name="Probst A.J."/>
            <person name="Elling F.J."/>
            <person name="Castelle C.J."/>
            <person name="Zhu Q."/>
            <person name="Elvert M."/>
            <person name="Birarda G."/>
            <person name="Holman H.-Y."/>
            <person name="Lane K.R."/>
            <person name="Ladd B."/>
            <person name="Ryan M.C."/>
            <person name="Woyke T."/>
            <person name="Hinrichs K.-U."/>
            <person name="Banfield J.F."/>
        </authorList>
    </citation>
    <scope>NUCLEOTIDE SEQUENCE</scope>
    <source>
        <strain evidence="4">CG_2015-01_33_1645</strain>
        <strain evidence="5">CG_2015-04_33_537</strain>
    </source>
</reference>
<evidence type="ECO:0000313" key="4">
    <source>
        <dbReference type="EMBL" id="NCN65254.1"/>
    </source>
</evidence>
<name>A0A8J7YZJ6_9ARCH</name>
<dbReference type="Pfam" id="PF00300">
    <property type="entry name" value="His_Phos_1"/>
    <property type="match status" value="1"/>
</dbReference>
<dbReference type="CDD" id="cd07067">
    <property type="entry name" value="HP_PGM_like"/>
    <property type="match status" value="1"/>
</dbReference>
<organism evidence="5 6">
    <name type="scientific">Candidatus Altarchaeum hamiconexum</name>
    <dbReference type="NCBI Taxonomy" id="1803513"/>
    <lineage>
        <taxon>Archaea</taxon>
        <taxon>Candidatus Altarchaeota</taxon>
        <taxon>Candidatus Altiarchaeia</taxon>
        <taxon>Candidatus Altarchaeales</taxon>
        <taxon>Candidatus Altarchaeaceae</taxon>
        <taxon>Candidatus Altarchaeum</taxon>
    </lineage>
</organism>
<feature type="site" description="Transition state stabilizer" evidence="3">
    <location>
        <position position="173"/>
    </location>
</feature>
<dbReference type="PANTHER" id="PTHR48100">
    <property type="entry name" value="BROAD-SPECIFICITY PHOSPHATASE YOR283W-RELATED"/>
    <property type="match status" value="1"/>
</dbReference>
<evidence type="ECO:0000313" key="6">
    <source>
        <dbReference type="Proteomes" id="UP000738826"/>
    </source>
</evidence>
<accession>A0A8J7YZJ6</accession>
<evidence type="ECO:0000313" key="5">
    <source>
        <dbReference type="EMBL" id="NCS91406.1"/>
    </source>
</evidence>
<protein>
    <submittedName>
        <fullName evidence="5">Histidine phosphatase family protein</fullName>
    </submittedName>
</protein>
<comment type="caution">
    <text evidence="5">The sequence shown here is derived from an EMBL/GenBank/DDBJ whole genome shotgun (WGS) entry which is preliminary data.</text>
</comment>